<feature type="compositionally biased region" description="Polar residues" evidence="1">
    <location>
        <begin position="36"/>
        <end position="54"/>
    </location>
</feature>
<reference evidence="3" key="1">
    <citation type="submission" date="2020-05" db="EMBL/GenBank/DDBJ databases">
        <title>Phylogenomic resolution of chytrid fungi.</title>
        <authorList>
            <person name="Stajich J.E."/>
            <person name="Amses K."/>
            <person name="Simmons R."/>
            <person name="Seto K."/>
            <person name="Myers J."/>
            <person name="Bonds A."/>
            <person name="Quandt C.A."/>
            <person name="Barry K."/>
            <person name="Liu P."/>
            <person name="Grigoriev I."/>
            <person name="Longcore J.E."/>
            <person name="James T.Y."/>
        </authorList>
    </citation>
    <scope>NUCLEOTIDE SEQUENCE</scope>
    <source>
        <strain evidence="3">JEL0513</strain>
    </source>
</reference>
<feature type="compositionally biased region" description="Polar residues" evidence="1">
    <location>
        <begin position="718"/>
        <end position="729"/>
    </location>
</feature>
<evidence type="ECO:0000313" key="4">
    <source>
        <dbReference type="Proteomes" id="UP001211907"/>
    </source>
</evidence>
<dbReference type="Proteomes" id="UP001211907">
    <property type="component" value="Unassembled WGS sequence"/>
</dbReference>
<feature type="compositionally biased region" description="Polar residues" evidence="1">
    <location>
        <begin position="599"/>
        <end position="618"/>
    </location>
</feature>
<dbReference type="InterPro" id="IPR003618">
    <property type="entry name" value="TFIIS_cen_dom"/>
</dbReference>
<protein>
    <submittedName>
        <fullName evidence="3">PHD finger protein 3</fullName>
    </submittedName>
</protein>
<dbReference type="EMBL" id="JADGJH010001527">
    <property type="protein sequence ID" value="KAJ3112591.1"/>
    <property type="molecule type" value="Genomic_DNA"/>
</dbReference>
<dbReference type="GO" id="GO:0005634">
    <property type="term" value="C:nucleus"/>
    <property type="evidence" value="ECO:0007669"/>
    <property type="project" value="TreeGrafter"/>
</dbReference>
<dbReference type="GO" id="GO:0001139">
    <property type="term" value="F:RNA polymerase II complex recruiting activity"/>
    <property type="evidence" value="ECO:0007669"/>
    <property type="project" value="TreeGrafter"/>
</dbReference>
<evidence type="ECO:0000313" key="3">
    <source>
        <dbReference type="EMBL" id="KAJ3112591.1"/>
    </source>
</evidence>
<accession>A0AAD5SW01</accession>
<feature type="region of interest" description="Disordered" evidence="1">
    <location>
        <begin position="242"/>
        <end position="277"/>
    </location>
</feature>
<dbReference type="AlphaFoldDB" id="A0AAD5SW01"/>
<feature type="compositionally biased region" description="Low complexity" evidence="1">
    <location>
        <begin position="55"/>
        <end position="75"/>
    </location>
</feature>
<feature type="region of interest" description="Disordered" evidence="1">
    <location>
        <begin position="321"/>
        <end position="362"/>
    </location>
</feature>
<feature type="compositionally biased region" description="Low complexity" evidence="1">
    <location>
        <begin position="708"/>
        <end position="717"/>
    </location>
</feature>
<dbReference type="InterPro" id="IPR036575">
    <property type="entry name" value="TFIIS_cen_dom_sf"/>
</dbReference>
<feature type="region of interest" description="Disordered" evidence="1">
    <location>
        <begin position="708"/>
        <end position="729"/>
    </location>
</feature>
<dbReference type="GO" id="GO:0006368">
    <property type="term" value="P:transcription elongation by RNA polymerase II"/>
    <property type="evidence" value="ECO:0007669"/>
    <property type="project" value="TreeGrafter"/>
</dbReference>
<sequence>MLGFCWTSHKRNCALIVGSAGSVLIGCRSGKTPTVSGQNLPYLSSKPQTQQTSYRASQPRAPPTRRTAPSPLAPALIPKPRVTQRAAPEPDVGPTSMAWIHDKTRSLVRKSFGEVLRTIVQDLRAAGENGDDEWTDVTELAGAMEDELFDFTADGEKGNKRSCGDKYKSKFRSLQFNLKDKKNSTLRIRLLKGTLSPSSLVRLNAKELANDELKARSEEIRILAIHNAVKPKEAEIMYKKTHKGDEEVKSEIPSSAPKNILNPIDSDDDDKDSNNYSILNTTQKFPAGIAGIVAAAEAAAKSALKVTVPKKIESLDDLLSKMDGTTRSPSPPSSISSGNKRSRDETLSMTFDSQKRTRAIEESNNSIGVWENSGLVDGWGTAVYNGADGDDSWMRSPVHYDQVDEIFSTTPKNSPPPSSPPSSENSAAFVWSGTVRMPQVAKFAGRCNQIAGRNVPAGKLWEDLLPPTVFIEGRIDVVRTQGYIDQQKLSASKEVIAVEFIAGGESDGDQQQQQREGFNILFDYFIEKQRYAVVGQRYVSVRDMYLVPVRAGDLVPQTITVLSKFNVVDKSHENRLFGVMILDKAFFAAAAVATTTAAGSKSSQQKLKNDGADSTMQRDANKTKVIPPTPPATIQTTVPGATPWAGLTTFAQTQQQHVDPTATVIPQTAQSATALALLMQLQRQQAVAQQNIPIPQGIAGLLSQIQAAQQKQQQQQQSTYGSSVYGQRQ</sequence>
<keyword evidence="4" id="KW-1185">Reference proteome</keyword>
<dbReference type="PANTHER" id="PTHR11477">
    <property type="entry name" value="TRANSCRIPTION FACTOR S-II ZINC FINGER DOMAIN-CONTAINING PROTEIN"/>
    <property type="match status" value="1"/>
</dbReference>
<dbReference type="GO" id="GO:0000977">
    <property type="term" value="F:RNA polymerase II transcription regulatory region sequence-specific DNA binding"/>
    <property type="evidence" value="ECO:0007669"/>
    <property type="project" value="TreeGrafter"/>
</dbReference>
<dbReference type="PANTHER" id="PTHR11477:SF11">
    <property type="entry name" value="TRANSCRIPTION FACTOR BYE1"/>
    <property type="match status" value="1"/>
</dbReference>
<evidence type="ECO:0000256" key="1">
    <source>
        <dbReference type="SAM" id="MobiDB-lite"/>
    </source>
</evidence>
<gene>
    <name evidence="3" type="primary">PHF3</name>
    <name evidence="3" type="ORF">HK100_002280</name>
</gene>
<name>A0AAD5SW01_9FUNG</name>
<dbReference type="SMART" id="SM00510">
    <property type="entry name" value="TFS2M"/>
    <property type="match status" value="1"/>
</dbReference>
<dbReference type="GO" id="GO:0031564">
    <property type="term" value="P:transcription antitermination"/>
    <property type="evidence" value="ECO:0007669"/>
    <property type="project" value="TreeGrafter"/>
</dbReference>
<dbReference type="PROSITE" id="PS51321">
    <property type="entry name" value="TFIIS_CENTRAL"/>
    <property type="match status" value="1"/>
</dbReference>
<dbReference type="Gene3D" id="1.10.472.30">
    <property type="entry name" value="Transcription elongation factor S-II, central domain"/>
    <property type="match status" value="1"/>
</dbReference>
<dbReference type="GO" id="GO:0006362">
    <property type="term" value="P:transcription elongation by RNA polymerase I"/>
    <property type="evidence" value="ECO:0007669"/>
    <property type="project" value="TreeGrafter"/>
</dbReference>
<evidence type="ECO:0000259" key="2">
    <source>
        <dbReference type="PROSITE" id="PS51321"/>
    </source>
</evidence>
<dbReference type="InterPro" id="IPR012921">
    <property type="entry name" value="SPOC_C"/>
</dbReference>
<comment type="caution">
    <text evidence="3">The sequence shown here is derived from an EMBL/GenBank/DDBJ whole genome shotgun (WGS) entry which is preliminary data.</text>
</comment>
<dbReference type="Pfam" id="PF07744">
    <property type="entry name" value="SPOC"/>
    <property type="match status" value="1"/>
</dbReference>
<feature type="region of interest" description="Disordered" evidence="1">
    <location>
        <begin position="599"/>
        <end position="632"/>
    </location>
</feature>
<organism evidence="3 4">
    <name type="scientific">Physocladia obscura</name>
    <dbReference type="NCBI Taxonomy" id="109957"/>
    <lineage>
        <taxon>Eukaryota</taxon>
        <taxon>Fungi</taxon>
        <taxon>Fungi incertae sedis</taxon>
        <taxon>Chytridiomycota</taxon>
        <taxon>Chytridiomycota incertae sedis</taxon>
        <taxon>Chytridiomycetes</taxon>
        <taxon>Chytridiales</taxon>
        <taxon>Chytriomycetaceae</taxon>
        <taxon>Physocladia</taxon>
    </lineage>
</organism>
<dbReference type="SUPFAM" id="SSF46942">
    <property type="entry name" value="Elongation factor TFIIS domain 2"/>
    <property type="match status" value="1"/>
</dbReference>
<feature type="region of interest" description="Disordered" evidence="1">
    <location>
        <begin position="36"/>
        <end position="75"/>
    </location>
</feature>
<proteinExistence type="predicted"/>
<dbReference type="GO" id="GO:0031440">
    <property type="term" value="P:regulation of mRNA 3'-end processing"/>
    <property type="evidence" value="ECO:0007669"/>
    <property type="project" value="TreeGrafter"/>
</dbReference>
<feature type="domain" description="TFIIS central" evidence="2">
    <location>
        <begin position="104"/>
        <end position="236"/>
    </location>
</feature>
<dbReference type="Pfam" id="PF07500">
    <property type="entry name" value="TFIIS_M"/>
    <property type="match status" value="1"/>
</dbReference>
<dbReference type="CDD" id="cd21538">
    <property type="entry name" value="SPOC_TFIIS"/>
    <property type="match status" value="1"/>
</dbReference>